<feature type="region of interest" description="Disordered" evidence="1">
    <location>
        <begin position="213"/>
        <end position="244"/>
    </location>
</feature>
<feature type="compositionally biased region" description="Acidic residues" evidence="1">
    <location>
        <begin position="219"/>
        <end position="236"/>
    </location>
</feature>
<evidence type="ECO:0000256" key="1">
    <source>
        <dbReference type="SAM" id="MobiDB-lite"/>
    </source>
</evidence>
<evidence type="ECO:0000313" key="3">
    <source>
        <dbReference type="Proteomes" id="UP000494106"/>
    </source>
</evidence>
<feature type="compositionally biased region" description="Basic and acidic residues" evidence="1">
    <location>
        <begin position="387"/>
        <end position="431"/>
    </location>
</feature>
<feature type="region of interest" description="Disordered" evidence="1">
    <location>
        <begin position="372"/>
        <end position="527"/>
    </location>
</feature>
<accession>A0A8S1BXW4</accession>
<dbReference type="OrthoDB" id="2266637at2759"/>
<feature type="compositionally biased region" description="Basic and acidic residues" evidence="1">
    <location>
        <begin position="456"/>
        <end position="466"/>
    </location>
</feature>
<feature type="compositionally biased region" description="Basic and acidic residues" evidence="1">
    <location>
        <begin position="518"/>
        <end position="527"/>
    </location>
</feature>
<evidence type="ECO:0000313" key="2">
    <source>
        <dbReference type="EMBL" id="CAB3262370.1"/>
    </source>
</evidence>
<proteinExistence type="predicted"/>
<comment type="caution">
    <text evidence="2">The sequence shown here is derived from an EMBL/GenBank/DDBJ whole genome shotgun (WGS) entry which is preliminary data.</text>
</comment>
<feature type="compositionally biased region" description="Basic residues" evidence="1">
    <location>
        <begin position="505"/>
        <end position="517"/>
    </location>
</feature>
<name>A0A8S1BXW4_ARCPL</name>
<organism evidence="2 3">
    <name type="scientific">Arctia plantaginis</name>
    <name type="common">Wood tiger moth</name>
    <name type="synonym">Phalaena plantaginis</name>
    <dbReference type="NCBI Taxonomy" id="874455"/>
    <lineage>
        <taxon>Eukaryota</taxon>
        <taxon>Metazoa</taxon>
        <taxon>Ecdysozoa</taxon>
        <taxon>Arthropoda</taxon>
        <taxon>Hexapoda</taxon>
        <taxon>Insecta</taxon>
        <taxon>Pterygota</taxon>
        <taxon>Neoptera</taxon>
        <taxon>Endopterygota</taxon>
        <taxon>Lepidoptera</taxon>
        <taxon>Glossata</taxon>
        <taxon>Ditrysia</taxon>
        <taxon>Noctuoidea</taxon>
        <taxon>Erebidae</taxon>
        <taxon>Arctiinae</taxon>
        <taxon>Arctia</taxon>
    </lineage>
</organism>
<dbReference type="EMBL" id="CADEBC010000958">
    <property type="protein sequence ID" value="CAB3262370.1"/>
    <property type="molecule type" value="Genomic_DNA"/>
</dbReference>
<dbReference type="Proteomes" id="UP000494106">
    <property type="component" value="Unassembled WGS sequence"/>
</dbReference>
<dbReference type="CDD" id="cd14686">
    <property type="entry name" value="bZIP"/>
    <property type="match status" value="1"/>
</dbReference>
<feature type="compositionally biased region" description="Basic and acidic residues" evidence="1">
    <location>
        <begin position="495"/>
        <end position="504"/>
    </location>
</feature>
<protein>
    <submittedName>
        <fullName evidence="2">Uncharacterized protein</fullName>
    </submittedName>
</protein>
<feature type="region of interest" description="Disordered" evidence="1">
    <location>
        <begin position="36"/>
        <end position="67"/>
    </location>
</feature>
<gene>
    <name evidence="2" type="ORF">APLA_LOCUS18356</name>
</gene>
<feature type="region of interest" description="Disordered" evidence="1">
    <location>
        <begin position="112"/>
        <end position="135"/>
    </location>
</feature>
<dbReference type="AlphaFoldDB" id="A0A8S1BXW4"/>
<feature type="compositionally biased region" description="Basic residues" evidence="1">
    <location>
        <begin position="467"/>
        <end position="479"/>
    </location>
</feature>
<sequence>MECDNCLVQVEDSYDKINKPAQGSAVPVVISKKTKSNAQKCKEYREKKKLNTPKEKKPPKSRAQINKNYYEKYKMSNSTSRREYMKEYRQKKKIEKQIQQILQLKQIQQQQSDYQFQPSTNPTTSQQNDMRQEKKVPLPEAKTIIANVYDFFQAEYENLKCYTGDSCDFSPLVNIIKRTAAATKVSAETVKEILKERSSEQYTHESVSRKLARVTHNFEDEDVSPMEEESSPESADDAQHGDRESAIDIEEHPIKALKVEIDVNEEYHSEANPGILFQIQPPPTQQLSAIHQSLPPTALAHVTVKQEPVDDEDHEQLDAADAVKDTTSFDVPICGQLSAIHQSLPPTAPAHVTVKQEPVDDEDHEQLSAIHQSLPPTAPAHVTVKQEPVHDEDHELHSVIGKNTDDSHEERKRQINDSSDKNKEVRNLKNREKCRRYRERKKNKVAALPISGSPDSDEKKREEERKQRNREKSKRCREKKKTEVGALPISGSSDLDEKKREERKQKNREKTRRYREKKKNEIEKDFL</sequence>
<feature type="compositionally biased region" description="Polar residues" evidence="1">
    <location>
        <begin position="112"/>
        <end position="129"/>
    </location>
</feature>
<keyword evidence="3" id="KW-1185">Reference proteome</keyword>
<feature type="compositionally biased region" description="Basic residues" evidence="1">
    <location>
        <begin position="432"/>
        <end position="444"/>
    </location>
</feature>
<reference evidence="2 3" key="1">
    <citation type="submission" date="2020-04" db="EMBL/GenBank/DDBJ databases">
        <authorList>
            <person name="Wallbank WR R."/>
            <person name="Pardo Diaz C."/>
            <person name="Kozak K."/>
            <person name="Martin S."/>
            <person name="Jiggins C."/>
            <person name="Moest M."/>
            <person name="Warren A I."/>
            <person name="Byers J.R.P. K."/>
            <person name="Montejo-Kovacevich G."/>
            <person name="Yen C E."/>
        </authorList>
    </citation>
    <scope>NUCLEOTIDE SEQUENCE [LARGE SCALE GENOMIC DNA]</scope>
</reference>